<comment type="caution">
    <text evidence="4">The sequence shown here is derived from an EMBL/GenBank/DDBJ whole genome shotgun (WGS) entry which is preliminary data.</text>
</comment>
<dbReference type="PROSITE" id="PS50994">
    <property type="entry name" value="INTEGRASE"/>
    <property type="match status" value="1"/>
</dbReference>
<name>A0A812V1X6_9DINO</name>
<feature type="region of interest" description="Disordered" evidence="1">
    <location>
        <begin position="490"/>
        <end position="516"/>
    </location>
</feature>
<feature type="compositionally biased region" description="Low complexity" evidence="1">
    <location>
        <begin position="495"/>
        <end position="504"/>
    </location>
</feature>
<dbReference type="InterPro" id="IPR012337">
    <property type="entry name" value="RNaseH-like_sf"/>
</dbReference>
<dbReference type="EMBL" id="CAJNDS010002787">
    <property type="protein sequence ID" value="CAE7597224.1"/>
    <property type="molecule type" value="Genomic_DNA"/>
</dbReference>
<feature type="compositionally biased region" description="Basic and acidic residues" evidence="1">
    <location>
        <begin position="126"/>
        <end position="160"/>
    </location>
</feature>
<proteinExistence type="predicted"/>
<evidence type="ECO:0000256" key="1">
    <source>
        <dbReference type="SAM" id="MobiDB-lite"/>
    </source>
</evidence>
<reference evidence="4" key="1">
    <citation type="submission" date="2021-02" db="EMBL/GenBank/DDBJ databases">
        <authorList>
            <person name="Dougan E. K."/>
            <person name="Rhodes N."/>
            <person name="Thang M."/>
            <person name="Chan C."/>
        </authorList>
    </citation>
    <scope>NUCLEOTIDE SEQUENCE</scope>
</reference>
<feature type="compositionally biased region" description="Basic and acidic residues" evidence="1">
    <location>
        <begin position="35"/>
        <end position="61"/>
    </location>
</feature>
<dbReference type="Gene3D" id="3.30.420.10">
    <property type="entry name" value="Ribonuclease H-like superfamily/Ribonuclease H"/>
    <property type="match status" value="1"/>
</dbReference>
<sequence>MASGVPATSFYASTSRGGEPAPGDVSPQDQGDGGDATRPHDGDRVPHDDVHRETRESKSEWADWGSWQDDGWTTGPWNRSWDGGDGWWSRSGWARDSNRRDGYDAKKKGKTWESTSTGSVGSGDGVGHDRESKESFSDPWGRRDSCSDAHYSRDDGRDPPDGWGPSTEGRGGPFDGARRGAPDASRGPSERMIVPTFAGNTDGGTEDIGTSARSYLRQIAAWRRMTRMSKDQQGLTLYQHLTDRAWVDAERLDVNRLGSSEGVDYLISWVQDRYLDVQITQVGRSLSEFFRKLRRKPTQSVRDYMAEFDRAFARLAEAGCQLPDMAAAWVFVDRMGLEEQAELNLLASVGNKYVLKDLQQAAIVHDRGMRKPWETTTKNTKKEWPNRKPFSANVADFEEPFSHEDHDVDHEEDLDTVPEEVASELYQAYLTHESAKQRYRETAKLRGSDAESLKRLAAEKLQAAKARSFCSACKRRGHWHLDSVCPLNRNNQGNTTTSTTATSGTSGGAGGHATRDSTKANFPCHVVHVTWDIGDRVGKGLVGITDTACARSVAGCGWMDGYLAEVRQRGGEPQFLSCKEAFKFGASKIFMANYGVLVGFKLGSHQVVLKVAVVNGDVPLLISRGAMAKMGMIIDVGENRATFKALEVHDMQLSVTDTGHPAFPIEPVPVQPHLANSSRWEDNELQILSPSMRYMPNASYGGVGGCGFPGDQGVLGEVEVDLEPCSTSWVVVSEEVAVSSRSASSPTSTPPISDRDYEPLFFPKKVGAAIKNMLLDESFSPETFASWWSSSNISNDFWIEDADYLIRVHVIPRRSFFNPLHWATQNLRHKELLLKSLGAVRSIHGIACKSHRAFPTVHGTWDRMQDNSAFPMLWVGRSVFTRKPMLNRPKNLSEFTKAELLAEAAARTLQVHERWTPAEIKSAIQEDRARGTDENIHGMQNLTLEQLKNRAMEAGYLLPAYPTRGAIMRILRGQNGQGPQSLLNFGRFKGNMYKDTPLSYRAWALLEVESSDNPSEDLVMFANWWKAEQHRWNDGRLEGENPIPDPEENATIPYVEDTSSSGSWAVLATRSSYPGSVPKPKGALSGPPVKTPPRRRGPGSVASSTPSRMDQDIPTEIQDPRWNVSGEEKHPDEVDDEEFHECLEGNDVRSQDEDEGDQEAENHDDFLDDYVILEGIEDISCGGEGAGRPGKPSMADESEAFTTEKVAKVTIKEQCERCDRLAKQKLMNKAFDYDDLLEVAKEIPLRYPQSKKPTNRGGNEVYGVYLGGMYTYGKFTGISRDSRRLPWTTRYVNSFMRSKTKGEWTSFVLFKNAATQIHSDVHNLPNSLVTTVTFGPFSGGELWIEGKSHEEGRNGCVVREDAQGNLHEGHLVRTRMKPVSFDGKTKHATQPWSGERWTLSCFATRGYSRGDVGLRDQLRDLRFPLRGLPVPQRSEPEDGPSFSMTTRPKKSTRKALWKSATRLAALTSWCTLAAVNWSQSIFPISRGSFGVSLYEIGGYSKSIEVAEMGFLTAEPFIAEENDETQVKVIEETLEEFSPAVLWIHGREISHLFSKFADSVHRYIDLGRKVVFEADPDDPFWTHNDMIELYDKYDGLYDVHVDEPDLLRFNHTNWAFLEPDHEDIKELVVYLSETYTVENQLEPPDGAKEDVQGASAITFEDEGETKIPPEVKSSLRRLHQNMGHPSNLDLARHLRLAGADPSVIEACKKINCQVCSRNKRGKSAKPASFPNLLDFNQVVAVDAFTVYDCQGEKLELMMSIDLGTGFALASPLQGHSGIAMESTFCSMWSNMFGAPGTMVLDLESGLQKGLARFSEWHGTFIRPIAGQAHWQQGSVERCIRTWKEIWSRVVDDQSASVGEAGMVLTAVNSAMNTLRRETGFSPSQAVWGRDPDLPELLKNSPQDEHVEHVISRDRQRAREHSLRIAAKEAYFKSQNDSKFRRALLQRSRVTGPELQVGAHVFFYRKPKNNKNWEWHGPAVVIGREGPNFWLSFSGRCHLVAPEHLRMASAEELGAAFALRTTQDDLQRLLDQDFADEEMYAGDDVEAEALLPQGDEEPSSSGRPEEGGRRRQSEEHVPPVAKRHRVKGPQRSDPSPYDTYMLKLPKTPRAKEKALEKELPWSMIPGDQIQGFKDAEIKQWEEHVEHNALTPLSLEESRDISKNKGDRVLNSRFAYRDKLWSRRREQPDVGWKHKARLVISGHKDPDLMKGLPTHAPTISRLGIHLLLQILASNLHCGWTGHAGDVTAAFLCGEELKRELYLRQPRTGLGNLHPEQILRIRKPIFGLVDSPASWWTKLRRTLQSLVLKKDGKTWKIVQCSLDHCIFMVQEVKAVDSFGVEVLDKPCGYLGVHVDDVLLIGQDEVCNIVKEQLSTVFPIKEWESGKFDYVGSFIEILEDSVKVSQASYAGTRLFEVEVDKEDPDHYEASELQKHDNMSLIGALSWMASQSRPDLQVGVSMSQQRQKQPTIGDVRFTNSIAHKALQFKDQGLVFYPVNLEAAVLLCYHDAGWANVPQDQGDPFYRLNDDENQKGLIDVPGTSWREAKAKKANSTIASQLGGLYVFTNQEVLEGVPCRGSIVDWRSGACDRVCRSTFAAETMACCTATETGDFIVKFMETILTGKLARGGTRFKVRFLSDCRSLYDHLVRDGVPRVPTCKRLAIDLAGIREDLRTLGRIVWIPTGAQLADILTKPLRPESWWRTVRSEIKLTFREDGRKNCIEEREPEPV</sequence>
<feature type="region of interest" description="Disordered" evidence="1">
    <location>
        <begin position="1036"/>
        <end position="1136"/>
    </location>
</feature>
<dbReference type="SUPFAM" id="SSF53098">
    <property type="entry name" value="Ribonuclease H-like"/>
    <property type="match status" value="1"/>
</dbReference>
<protein>
    <submittedName>
        <fullName evidence="4">RE1 protein</fullName>
    </submittedName>
</protein>
<keyword evidence="5" id="KW-1185">Reference proteome</keyword>
<dbReference type="InterPro" id="IPR001584">
    <property type="entry name" value="Integrase_cat-core"/>
</dbReference>
<feature type="compositionally biased region" description="Polar residues" evidence="1">
    <location>
        <begin position="1057"/>
        <end position="1074"/>
    </location>
</feature>
<evidence type="ECO:0000313" key="5">
    <source>
        <dbReference type="Proteomes" id="UP000604046"/>
    </source>
</evidence>
<gene>
    <name evidence="4" type="primary">RE1</name>
    <name evidence="3" type="ORF">SNAT2548_LOCUS13710</name>
    <name evidence="4" type="ORF">SNAT2548_LOCUS33982</name>
</gene>
<dbReference type="InterPro" id="IPR013103">
    <property type="entry name" value="RVT_2"/>
</dbReference>
<dbReference type="GO" id="GO:0015074">
    <property type="term" value="P:DNA integration"/>
    <property type="evidence" value="ECO:0007669"/>
    <property type="project" value="InterPro"/>
</dbReference>
<evidence type="ECO:0000313" key="3">
    <source>
        <dbReference type="EMBL" id="CAE7261754.1"/>
    </source>
</evidence>
<feature type="compositionally biased region" description="Basic and acidic residues" evidence="1">
    <location>
        <begin position="2061"/>
        <end position="2075"/>
    </location>
</feature>
<dbReference type="InterPro" id="IPR036397">
    <property type="entry name" value="RNaseH_sf"/>
</dbReference>
<feature type="region of interest" description="Disordered" evidence="1">
    <location>
        <begin position="2047"/>
        <end position="2100"/>
    </location>
</feature>
<evidence type="ECO:0000313" key="4">
    <source>
        <dbReference type="EMBL" id="CAE7597224.1"/>
    </source>
</evidence>
<dbReference type="Proteomes" id="UP000604046">
    <property type="component" value="Unassembled WGS sequence"/>
</dbReference>
<feature type="domain" description="Integrase catalytic" evidence="2">
    <location>
        <begin position="1725"/>
        <end position="1889"/>
    </location>
</feature>
<evidence type="ECO:0000259" key="2">
    <source>
        <dbReference type="PROSITE" id="PS50994"/>
    </source>
</evidence>
<feature type="region of interest" description="Disordered" evidence="1">
    <location>
        <begin position="1"/>
        <end position="209"/>
    </location>
</feature>
<accession>A0A812V1X6</accession>
<dbReference type="GO" id="GO:0003676">
    <property type="term" value="F:nucleic acid binding"/>
    <property type="evidence" value="ECO:0007669"/>
    <property type="project" value="InterPro"/>
</dbReference>
<organism evidence="4 5">
    <name type="scientific">Symbiodinium natans</name>
    <dbReference type="NCBI Taxonomy" id="878477"/>
    <lineage>
        <taxon>Eukaryota</taxon>
        <taxon>Sar</taxon>
        <taxon>Alveolata</taxon>
        <taxon>Dinophyceae</taxon>
        <taxon>Suessiales</taxon>
        <taxon>Symbiodiniaceae</taxon>
        <taxon>Symbiodinium</taxon>
    </lineage>
</organism>
<dbReference type="EMBL" id="CAJNDS010001490">
    <property type="protein sequence ID" value="CAE7261754.1"/>
    <property type="molecule type" value="Genomic_DNA"/>
</dbReference>
<dbReference type="Pfam" id="PF07727">
    <property type="entry name" value="RVT_2"/>
    <property type="match status" value="1"/>
</dbReference>
<feature type="compositionally biased region" description="Basic and acidic residues" evidence="1">
    <location>
        <begin position="96"/>
        <end position="106"/>
    </location>
</feature>
<dbReference type="OrthoDB" id="442538at2759"/>
<feature type="region of interest" description="Disordered" evidence="1">
    <location>
        <begin position="1427"/>
        <end position="1448"/>
    </location>
</feature>